<feature type="transmembrane region" description="Helical" evidence="6">
    <location>
        <begin position="243"/>
        <end position="261"/>
    </location>
</feature>
<evidence type="ECO:0000256" key="6">
    <source>
        <dbReference type="SAM" id="Phobius"/>
    </source>
</evidence>
<dbReference type="SUPFAM" id="SSF103481">
    <property type="entry name" value="Multidrug resistance efflux transporter EmrE"/>
    <property type="match status" value="2"/>
</dbReference>
<protein>
    <submittedName>
        <fullName evidence="8">EamA family transporter</fullName>
    </submittedName>
</protein>
<proteinExistence type="predicted"/>
<dbReference type="InterPro" id="IPR037185">
    <property type="entry name" value="EmrE-like"/>
</dbReference>
<evidence type="ECO:0000256" key="1">
    <source>
        <dbReference type="ARBA" id="ARBA00004651"/>
    </source>
</evidence>
<feature type="transmembrane region" description="Helical" evidence="6">
    <location>
        <begin position="58"/>
        <end position="77"/>
    </location>
</feature>
<keyword evidence="2" id="KW-1003">Cell membrane</keyword>
<accession>A0A2N3LAN2</accession>
<dbReference type="PANTHER" id="PTHR32322:SF18">
    <property type="entry name" value="S-ADENOSYLMETHIONINE_S-ADENOSYLHOMOCYSTEINE TRANSPORTER"/>
    <property type="match status" value="1"/>
</dbReference>
<dbReference type="GO" id="GO:0005886">
    <property type="term" value="C:plasma membrane"/>
    <property type="evidence" value="ECO:0007669"/>
    <property type="project" value="UniProtKB-SubCell"/>
</dbReference>
<feature type="domain" description="EamA" evidence="7">
    <location>
        <begin position="174"/>
        <end position="312"/>
    </location>
</feature>
<gene>
    <name evidence="8" type="ORF">COO92_00400</name>
</gene>
<feature type="transmembrane region" description="Helical" evidence="6">
    <location>
        <begin position="298"/>
        <end position="315"/>
    </location>
</feature>
<feature type="transmembrane region" description="Helical" evidence="6">
    <location>
        <begin position="21"/>
        <end position="38"/>
    </location>
</feature>
<evidence type="ECO:0000313" key="9">
    <source>
        <dbReference type="Proteomes" id="UP000233332"/>
    </source>
</evidence>
<sequence length="322" mass="34993">MSHANASNVSNAPSVTQGDQTPLPLAYLMLVICAMMWGSNHVVARGVNATVPFEALAFWRWVVAAVMLFPFCARYLGRDLRLMAQHKMSMFLIGFTGVFLFSIIIYLAAYNTTAVNTGLLNATAPVWVLIFAAVLTANKPTLSQWVGVLVAGVGTATIIAKADFSVFTEMSFVSGDVFAMVSAMVWAAYSMLLKRAPKGVHPLSLVFVSALIGLVFLTPLYVWSLVVNGEPFFTHLDPAWPDMMKIFYIGAGPAFFGYLFWNRGVSIVGPATAGVFMYLIPVFASGLAIVFLGEELHLYHLGGIALIAFGIWQATKRKRAVS</sequence>
<keyword evidence="9" id="KW-1185">Reference proteome</keyword>
<keyword evidence="5 6" id="KW-0472">Membrane</keyword>
<keyword evidence="4 6" id="KW-1133">Transmembrane helix</keyword>
<evidence type="ECO:0000256" key="2">
    <source>
        <dbReference type="ARBA" id="ARBA00022475"/>
    </source>
</evidence>
<organism evidence="8 9">
    <name type="scientific">Thalassospira lohafexi</name>
    <dbReference type="NCBI Taxonomy" id="744227"/>
    <lineage>
        <taxon>Bacteria</taxon>
        <taxon>Pseudomonadati</taxon>
        <taxon>Pseudomonadota</taxon>
        <taxon>Alphaproteobacteria</taxon>
        <taxon>Rhodospirillales</taxon>
        <taxon>Thalassospiraceae</taxon>
        <taxon>Thalassospira</taxon>
    </lineage>
</organism>
<comment type="caution">
    <text evidence="8">The sequence shown here is derived from an EMBL/GenBank/DDBJ whole genome shotgun (WGS) entry which is preliminary data.</text>
</comment>
<dbReference type="EMBL" id="NXGX01000001">
    <property type="protein sequence ID" value="PKR59874.1"/>
    <property type="molecule type" value="Genomic_DNA"/>
</dbReference>
<feature type="domain" description="EamA" evidence="7">
    <location>
        <begin position="26"/>
        <end position="159"/>
    </location>
</feature>
<dbReference type="Pfam" id="PF00892">
    <property type="entry name" value="EamA"/>
    <property type="match status" value="2"/>
</dbReference>
<feature type="transmembrane region" description="Helical" evidence="6">
    <location>
        <begin position="89"/>
        <end position="109"/>
    </location>
</feature>
<feature type="transmembrane region" description="Helical" evidence="6">
    <location>
        <begin position="115"/>
        <end position="135"/>
    </location>
</feature>
<evidence type="ECO:0000256" key="4">
    <source>
        <dbReference type="ARBA" id="ARBA00022989"/>
    </source>
</evidence>
<reference evidence="8 9" key="1">
    <citation type="submission" date="2017-09" db="EMBL/GenBank/DDBJ databases">
        <title>Biodiversity and function of Thalassospira species in the particle-attached aromatic-hydrocarbon-degrading consortia from the surface seawater of the China South Sea.</title>
        <authorList>
            <person name="Dong C."/>
            <person name="Lai Q."/>
            <person name="Shao Z."/>
        </authorList>
    </citation>
    <scope>NUCLEOTIDE SEQUENCE [LARGE SCALE GENOMIC DNA]</scope>
    <source>
        <strain evidence="8 9">139Z-12</strain>
    </source>
</reference>
<dbReference type="InterPro" id="IPR050638">
    <property type="entry name" value="AA-Vitamin_Transporters"/>
</dbReference>
<keyword evidence="3 6" id="KW-0812">Transmembrane</keyword>
<dbReference type="Proteomes" id="UP000233332">
    <property type="component" value="Unassembled WGS sequence"/>
</dbReference>
<evidence type="ECO:0000256" key="3">
    <source>
        <dbReference type="ARBA" id="ARBA00022692"/>
    </source>
</evidence>
<dbReference type="InterPro" id="IPR000620">
    <property type="entry name" value="EamA_dom"/>
</dbReference>
<feature type="transmembrane region" description="Helical" evidence="6">
    <location>
        <begin position="172"/>
        <end position="193"/>
    </location>
</feature>
<feature type="transmembrane region" description="Helical" evidence="6">
    <location>
        <begin position="205"/>
        <end position="223"/>
    </location>
</feature>
<evidence type="ECO:0000259" key="7">
    <source>
        <dbReference type="Pfam" id="PF00892"/>
    </source>
</evidence>
<dbReference type="RefSeq" id="WP_101298940.1">
    <property type="nucleotide sequence ID" value="NZ_NXGX01000001.1"/>
</dbReference>
<name>A0A2N3LAN2_9PROT</name>
<comment type="subcellular location">
    <subcellularLocation>
        <location evidence="1">Cell membrane</location>
        <topology evidence="1">Multi-pass membrane protein</topology>
    </subcellularLocation>
</comment>
<dbReference type="AlphaFoldDB" id="A0A2N3LAN2"/>
<evidence type="ECO:0000313" key="8">
    <source>
        <dbReference type="EMBL" id="PKR59874.1"/>
    </source>
</evidence>
<evidence type="ECO:0000256" key="5">
    <source>
        <dbReference type="ARBA" id="ARBA00023136"/>
    </source>
</evidence>
<dbReference type="PANTHER" id="PTHR32322">
    <property type="entry name" value="INNER MEMBRANE TRANSPORTER"/>
    <property type="match status" value="1"/>
</dbReference>
<feature type="transmembrane region" description="Helical" evidence="6">
    <location>
        <begin position="273"/>
        <end position="292"/>
    </location>
</feature>
<feature type="transmembrane region" description="Helical" evidence="6">
    <location>
        <begin position="142"/>
        <end position="160"/>
    </location>
</feature>